<feature type="region of interest" description="Disordered" evidence="1">
    <location>
        <begin position="152"/>
        <end position="186"/>
    </location>
</feature>
<comment type="caution">
    <text evidence="2">The sequence shown here is derived from an EMBL/GenBank/DDBJ whole genome shotgun (WGS) entry which is preliminary data.</text>
</comment>
<evidence type="ECO:0000256" key="1">
    <source>
        <dbReference type="SAM" id="MobiDB-lite"/>
    </source>
</evidence>
<organism evidence="2 3">
    <name type="scientific">Kaistella haifensis DSM 19056</name>
    <dbReference type="NCBI Taxonomy" id="1450526"/>
    <lineage>
        <taxon>Bacteria</taxon>
        <taxon>Pseudomonadati</taxon>
        <taxon>Bacteroidota</taxon>
        <taxon>Flavobacteriia</taxon>
        <taxon>Flavobacteriales</taxon>
        <taxon>Weeksellaceae</taxon>
        <taxon>Chryseobacterium group</taxon>
        <taxon>Kaistella</taxon>
    </lineage>
</organism>
<proteinExistence type="predicted"/>
<accession>A0A246B8P7</accession>
<name>A0A246B8P7_9FLAO</name>
<dbReference type="EMBL" id="JASZ02000018">
    <property type="protein sequence ID" value="OWK97848.1"/>
    <property type="molecule type" value="Genomic_DNA"/>
</dbReference>
<evidence type="ECO:0000313" key="2">
    <source>
        <dbReference type="EMBL" id="OWK97848.1"/>
    </source>
</evidence>
<protein>
    <submittedName>
        <fullName evidence="2">Uncharacterized protein</fullName>
    </submittedName>
</protein>
<dbReference type="AlphaFoldDB" id="A0A246B8P7"/>
<feature type="compositionally biased region" description="Basic and acidic residues" evidence="1">
    <location>
        <begin position="153"/>
        <end position="170"/>
    </location>
</feature>
<gene>
    <name evidence="2" type="ORF">AP75_08960</name>
</gene>
<dbReference type="Proteomes" id="UP000197587">
    <property type="component" value="Unassembled WGS sequence"/>
</dbReference>
<sequence>MIWEISEINLSLIKILFMKKLMSFSLLMIFTTAFSQNISDYRSIYIPKEFADAKANKYGLKDVLKSKLKAKKFVIVENAAEFSCEMLKAEVSDTSNFIKNKVQLSFKDCNDKVIANYEGKSGIKEFEPGMKEALQFALNNVAVSAPKSTETTIIKEKSEPISEKKPETKAENSNLKNEAPTENKAESFSNGTFTFNKITISPNQFILANPNNSVPFAIFKTSTKKDVYHVQLENGSHTLGYWENGKIVIEIPNSDGSYTKEEFLKK</sequence>
<reference evidence="2 3" key="1">
    <citation type="submission" date="2017-05" db="EMBL/GenBank/DDBJ databases">
        <title>Genome of Chryseobacterium haifense.</title>
        <authorList>
            <person name="Newman J.D."/>
        </authorList>
    </citation>
    <scope>NUCLEOTIDE SEQUENCE [LARGE SCALE GENOMIC DNA]</scope>
    <source>
        <strain evidence="2 3">DSM 19056</strain>
    </source>
</reference>
<keyword evidence="3" id="KW-1185">Reference proteome</keyword>
<evidence type="ECO:0000313" key="3">
    <source>
        <dbReference type="Proteomes" id="UP000197587"/>
    </source>
</evidence>